<keyword evidence="2 3" id="KW-0802">TPR repeat</keyword>
<gene>
    <name evidence="5" type="ORF">ENL19_00975</name>
</gene>
<dbReference type="InterPro" id="IPR011990">
    <property type="entry name" value="TPR-like_helical_dom_sf"/>
</dbReference>
<evidence type="ECO:0000256" key="2">
    <source>
        <dbReference type="ARBA" id="ARBA00022803"/>
    </source>
</evidence>
<dbReference type="SUPFAM" id="SSF48452">
    <property type="entry name" value="TPR-like"/>
    <property type="match status" value="1"/>
</dbReference>
<dbReference type="PROSITE" id="PS50293">
    <property type="entry name" value="TPR_REGION"/>
    <property type="match status" value="1"/>
</dbReference>
<name>A0A7C5HMZ4_UNCW3</name>
<proteinExistence type="predicted"/>
<feature type="repeat" description="TPR" evidence="3">
    <location>
        <begin position="133"/>
        <end position="166"/>
    </location>
</feature>
<dbReference type="EMBL" id="DRTB01000063">
    <property type="protein sequence ID" value="HHE04615.1"/>
    <property type="molecule type" value="Genomic_DNA"/>
</dbReference>
<reference evidence="5" key="1">
    <citation type="journal article" date="2020" name="mSystems">
        <title>Genome- and Community-Level Interaction Insights into Carbon Utilization and Element Cycling Functions of Hydrothermarchaeota in Hydrothermal Sediment.</title>
        <authorList>
            <person name="Zhou Z."/>
            <person name="Liu Y."/>
            <person name="Xu W."/>
            <person name="Pan J."/>
            <person name="Luo Z.H."/>
            <person name="Li M."/>
        </authorList>
    </citation>
    <scope>NUCLEOTIDE SEQUENCE [LARGE SCALE GENOMIC DNA]</scope>
    <source>
        <strain evidence="5">HyVt-74</strain>
    </source>
</reference>
<dbReference type="PROSITE" id="PS50005">
    <property type="entry name" value="TPR"/>
    <property type="match status" value="2"/>
</dbReference>
<dbReference type="InterPro" id="IPR019734">
    <property type="entry name" value="TPR_rpt"/>
</dbReference>
<evidence type="ECO:0000256" key="4">
    <source>
        <dbReference type="SAM" id="Phobius"/>
    </source>
</evidence>
<keyword evidence="1" id="KW-0677">Repeat</keyword>
<dbReference type="PANTHER" id="PTHR44858">
    <property type="entry name" value="TETRATRICOPEPTIDE REPEAT PROTEIN 6"/>
    <property type="match status" value="1"/>
</dbReference>
<organism evidence="5">
    <name type="scientific">candidate division WOR-3 bacterium</name>
    <dbReference type="NCBI Taxonomy" id="2052148"/>
    <lineage>
        <taxon>Bacteria</taxon>
        <taxon>Bacteria division WOR-3</taxon>
    </lineage>
</organism>
<dbReference type="PANTHER" id="PTHR44858:SF1">
    <property type="entry name" value="UDP-N-ACETYLGLUCOSAMINE--PEPTIDE N-ACETYLGLUCOSAMINYLTRANSFERASE SPINDLY-RELATED"/>
    <property type="match status" value="1"/>
</dbReference>
<accession>A0A7C5HMZ4</accession>
<dbReference type="Proteomes" id="UP000886110">
    <property type="component" value="Unassembled WGS sequence"/>
</dbReference>
<dbReference type="Gene3D" id="1.25.40.10">
    <property type="entry name" value="Tetratricopeptide repeat domain"/>
    <property type="match status" value="2"/>
</dbReference>
<dbReference type="SMART" id="SM00028">
    <property type="entry name" value="TPR"/>
    <property type="match status" value="3"/>
</dbReference>
<keyword evidence="4" id="KW-0812">Transmembrane</keyword>
<dbReference type="Pfam" id="PF13432">
    <property type="entry name" value="TPR_16"/>
    <property type="match status" value="2"/>
</dbReference>
<keyword evidence="4" id="KW-1133">Transmembrane helix</keyword>
<feature type="transmembrane region" description="Helical" evidence="4">
    <location>
        <begin position="6"/>
        <end position="25"/>
    </location>
</feature>
<evidence type="ECO:0000256" key="3">
    <source>
        <dbReference type="PROSITE-ProRule" id="PRU00339"/>
    </source>
</evidence>
<protein>
    <submittedName>
        <fullName evidence="5">Tetratricopeptide repeat protein</fullName>
    </submittedName>
</protein>
<feature type="repeat" description="TPR" evidence="3">
    <location>
        <begin position="99"/>
        <end position="132"/>
    </location>
</feature>
<evidence type="ECO:0000313" key="5">
    <source>
        <dbReference type="EMBL" id="HHE04615.1"/>
    </source>
</evidence>
<dbReference type="InterPro" id="IPR050498">
    <property type="entry name" value="Ycf3"/>
</dbReference>
<evidence type="ECO:0000256" key="1">
    <source>
        <dbReference type="ARBA" id="ARBA00022737"/>
    </source>
</evidence>
<comment type="caution">
    <text evidence="5">The sequence shown here is derived from an EMBL/GenBank/DDBJ whole genome shotgun (WGS) entry which is preliminary data.</text>
</comment>
<feature type="non-terminal residue" evidence="5">
    <location>
        <position position="174"/>
    </location>
</feature>
<keyword evidence="4" id="KW-0472">Membrane</keyword>
<sequence>MLITIFIIIFIGTSLVLLFIVLNAYGKKKLERALDYMKNGKYEEAIVILKDLYSKNPGTKLYNWYIAQCYENLGDLEMAIVEYQKVALSTELPPPLSIVKVHEKLGLLNVKLGNLAKAKSEFSTVLSINPTDAMAHYFLGDIYYRENEYQKAIQHLEKAIQYNDSIVDAYLKLG</sequence>
<dbReference type="AlphaFoldDB" id="A0A7C5HMZ4"/>